<dbReference type="InterPro" id="IPR055170">
    <property type="entry name" value="GFO_IDH_MocA-like_dom"/>
</dbReference>
<dbReference type="RefSeq" id="WP_341419204.1">
    <property type="nucleotide sequence ID" value="NZ_JBBPCC010000026.1"/>
</dbReference>
<accession>A0ABU9DT71</accession>
<dbReference type="InterPro" id="IPR036291">
    <property type="entry name" value="NAD(P)-bd_dom_sf"/>
</dbReference>
<dbReference type="Pfam" id="PF01408">
    <property type="entry name" value="GFO_IDH_MocA"/>
    <property type="match status" value="1"/>
</dbReference>
<dbReference type="Pfam" id="PF22725">
    <property type="entry name" value="GFO_IDH_MocA_C3"/>
    <property type="match status" value="1"/>
</dbReference>
<dbReference type="PANTHER" id="PTHR43377">
    <property type="entry name" value="BILIVERDIN REDUCTASE A"/>
    <property type="match status" value="1"/>
</dbReference>
<protein>
    <submittedName>
        <fullName evidence="3">Gfo/Idh/MocA family oxidoreductase</fullName>
    </submittedName>
</protein>
<dbReference type="SUPFAM" id="SSF55347">
    <property type="entry name" value="Glyceraldehyde-3-phosphate dehydrogenase-like, C-terminal domain"/>
    <property type="match status" value="1"/>
</dbReference>
<feature type="domain" description="GFO/IDH/MocA-like oxidoreductase" evidence="2">
    <location>
        <begin position="133"/>
        <end position="254"/>
    </location>
</feature>
<comment type="caution">
    <text evidence="3">The sequence shown here is derived from an EMBL/GenBank/DDBJ whole genome shotgun (WGS) entry which is preliminary data.</text>
</comment>
<proteinExistence type="predicted"/>
<sequence length="339" mass="37605">MGKIQVIQIGAGRFGQSWLKVLLGSGQAELAGVVDVVPDNLVAAAAITGLPEDRLFASLESALQAVQADIALIVTPPSTHKALALQALEAGLHVLLEKPVTHTFSEAAELYERSRQYDRKIAVSQNYRWRPCIQTLRKLLQEQAIGRVGYIEYAFRRAHQVAGWRNEMDEVLLEDMSLHHFDLMRFVLNKEPLDVYAQGFRPHWSWFNGNPSASVIIGFEDDVQVNYFGSWVSRGRETTWNGDIRVYGERGMLELSDDRLLLWPEGAEASSEVELPEAAYGDRESSLNDVMEAVRDGREPLTSLADNIKSFALTCAAVESSRAGGRKLAVSELLGVHQG</sequence>
<feature type="domain" description="Gfo/Idh/MocA-like oxidoreductase N-terminal" evidence="1">
    <location>
        <begin position="6"/>
        <end position="123"/>
    </location>
</feature>
<dbReference type="EMBL" id="JBBPCC010000026">
    <property type="protein sequence ID" value="MEK8132080.1"/>
    <property type="molecule type" value="Genomic_DNA"/>
</dbReference>
<dbReference type="PANTHER" id="PTHR43377:SF1">
    <property type="entry name" value="BILIVERDIN REDUCTASE A"/>
    <property type="match status" value="1"/>
</dbReference>
<evidence type="ECO:0000259" key="2">
    <source>
        <dbReference type="Pfam" id="PF22725"/>
    </source>
</evidence>
<reference evidence="3 4" key="1">
    <citation type="submission" date="2024-04" db="EMBL/GenBank/DDBJ databases">
        <title>draft genome sequnece of Paenibacillus filicis.</title>
        <authorList>
            <person name="Kim D.-U."/>
        </authorList>
    </citation>
    <scope>NUCLEOTIDE SEQUENCE [LARGE SCALE GENOMIC DNA]</scope>
    <source>
        <strain evidence="3 4">KACC14197</strain>
    </source>
</reference>
<dbReference type="SUPFAM" id="SSF51735">
    <property type="entry name" value="NAD(P)-binding Rossmann-fold domains"/>
    <property type="match status" value="1"/>
</dbReference>
<evidence type="ECO:0000313" key="4">
    <source>
        <dbReference type="Proteomes" id="UP001469365"/>
    </source>
</evidence>
<evidence type="ECO:0000259" key="1">
    <source>
        <dbReference type="Pfam" id="PF01408"/>
    </source>
</evidence>
<dbReference type="InterPro" id="IPR000683">
    <property type="entry name" value="Gfo/Idh/MocA-like_OxRdtase_N"/>
</dbReference>
<dbReference type="Proteomes" id="UP001469365">
    <property type="component" value="Unassembled WGS sequence"/>
</dbReference>
<dbReference type="Gene3D" id="3.40.50.720">
    <property type="entry name" value="NAD(P)-binding Rossmann-like Domain"/>
    <property type="match status" value="1"/>
</dbReference>
<gene>
    <name evidence="3" type="ORF">WMW72_29705</name>
</gene>
<organism evidence="3 4">
    <name type="scientific">Paenibacillus filicis</name>
    <dbReference type="NCBI Taxonomy" id="669464"/>
    <lineage>
        <taxon>Bacteria</taxon>
        <taxon>Bacillati</taxon>
        <taxon>Bacillota</taxon>
        <taxon>Bacilli</taxon>
        <taxon>Bacillales</taxon>
        <taxon>Paenibacillaceae</taxon>
        <taxon>Paenibacillus</taxon>
    </lineage>
</organism>
<keyword evidence="4" id="KW-1185">Reference proteome</keyword>
<dbReference type="InterPro" id="IPR051450">
    <property type="entry name" value="Gfo/Idh/MocA_Oxidoreductases"/>
</dbReference>
<evidence type="ECO:0000313" key="3">
    <source>
        <dbReference type="EMBL" id="MEK8132080.1"/>
    </source>
</evidence>
<name>A0ABU9DT71_9BACL</name>
<dbReference type="Gene3D" id="3.30.360.10">
    <property type="entry name" value="Dihydrodipicolinate Reductase, domain 2"/>
    <property type="match status" value="1"/>
</dbReference>